<dbReference type="EMBL" id="NBII01000003">
    <property type="protein sequence ID" value="PAV21388.1"/>
    <property type="molecule type" value="Genomic_DNA"/>
</dbReference>
<feature type="compositionally biased region" description="Basic residues" evidence="1">
    <location>
        <begin position="284"/>
        <end position="293"/>
    </location>
</feature>
<comment type="caution">
    <text evidence="2">The sequence shown here is derived from an EMBL/GenBank/DDBJ whole genome shotgun (WGS) entry which is preliminary data.</text>
</comment>
<evidence type="ECO:0000313" key="3">
    <source>
        <dbReference type="Proteomes" id="UP000217199"/>
    </source>
</evidence>
<dbReference type="Proteomes" id="UP000217199">
    <property type="component" value="Unassembled WGS sequence"/>
</dbReference>
<feature type="compositionally biased region" description="Basic residues" evidence="1">
    <location>
        <begin position="424"/>
        <end position="433"/>
    </location>
</feature>
<dbReference type="OrthoDB" id="3245731at2759"/>
<accession>A0A286UP81</accession>
<feature type="compositionally biased region" description="Polar residues" evidence="1">
    <location>
        <begin position="308"/>
        <end position="318"/>
    </location>
</feature>
<dbReference type="STRING" id="2282107.A0A286UP81"/>
<gene>
    <name evidence="2" type="ORF">PNOK_0401500</name>
</gene>
<feature type="compositionally biased region" description="Polar residues" evidence="1">
    <location>
        <begin position="333"/>
        <end position="354"/>
    </location>
</feature>
<feature type="compositionally biased region" description="Polar residues" evidence="1">
    <location>
        <begin position="27"/>
        <end position="36"/>
    </location>
</feature>
<feature type="region of interest" description="Disordered" evidence="1">
    <location>
        <begin position="284"/>
        <end position="442"/>
    </location>
</feature>
<feature type="compositionally biased region" description="Polar residues" evidence="1">
    <location>
        <begin position="61"/>
        <end position="73"/>
    </location>
</feature>
<reference evidence="2 3" key="1">
    <citation type="journal article" date="2017" name="Mol. Ecol.">
        <title>Comparative and population genomic landscape of Phellinus noxius: A hypervariable fungus causing root rot in trees.</title>
        <authorList>
            <person name="Chung C.L."/>
            <person name="Lee T.J."/>
            <person name="Akiba M."/>
            <person name="Lee H.H."/>
            <person name="Kuo T.H."/>
            <person name="Liu D."/>
            <person name="Ke H.M."/>
            <person name="Yokoi T."/>
            <person name="Roa M.B."/>
            <person name="Lu M.J."/>
            <person name="Chang Y.Y."/>
            <person name="Ann P.J."/>
            <person name="Tsai J.N."/>
            <person name="Chen C.Y."/>
            <person name="Tzean S.S."/>
            <person name="Ota Y."/>
            <person name="Hattori T."/>
            <person name="Sahashi N."/>
            <person name="Liou R.F."/>
            <person name="Kikuchi T."/>
            <person name="Tsai I.J."/>
        </authorList>
    </citation>
    <scope>NUCLEOTIDE SEQUENCE [LARGE SCALE GENOMIC DNA]</scope>
    <source>
        <strain evidence="2 3">FFPRI411160</strain>
    </source>
</reference>
<feature type="region of interest" description="Disordered" evidence="1">
    <location>
        <begin position="1"/>
        <end position="84"/>
    </location>
</feature>
<protein>
    <submittedName>
        <fullName evidence="2">Uncharacterized protein</fullName>
    </submittedName>
</protein>
<proteinExistence type="predicted"/>
<feature type="region of interest" description="Disordered" evidence="1">
    <location>
        <begin position="235"/>
        <end position="261"/>
    </location>
</feature>
<dbReference type="InParanoid" id="A0A286UP81"/>
<feature type="compositionally biased region" description="Basic residues" evidence="1">
    <location>
        <begin position="386"/>
        <end position="395"/>
    </location>
</feature>
<organism evidence="2 3">
    <name type="scientific">Pyrrhoderma noxium</name>
    <dbReference type="NCBI Taxonomy" id="2282107"/>
    <lineage>
        <taxon>Eukaryota</taxon>
        <taxon>Fungi</taxon>
        <taxon>Dikarya</taxon>
        <taxon>Basidiomycota</taxon>
        <taxon>Agaricomycotina</taxon>
        <taxon>Agaricomycetes</taxon>
        <taxon>Hymenochaetales</taxon>
        <taxon>Hymenochaetaceae</taxon>
        <taxon>Pyrrhoderma</taxon>
    </lineage>
</organism>
<name>A0A286UP81_9AGAM</name>
<keyword evidence="3" id="KW-1185">Reference proteome</keyword>
<evidence type="ECO:0000256" key="1">
    <source>
        <dbReference type="SAM" id="MobiDB-lite"/>
    </source>
</evidence>
<sequence length="442" mass="48573">MVFGLFGKSKEAVSASAAPDGAEEIRNPQSPESASAENAPPQTPEVISEEPPNRPLKRSRSLSQERAASNGQEGASKPPANPLELLKRIKTIPPKILRDYLVTRIPGAPPNELDVLTTFFVDLVPPPKIHCVRCHQDYVEVENSDRSCHVPHDDESAVVEHVGNIKNKGSTYETLWGCCNRVVEGDGDQGPPDGWCYEGFHTTDIKRARFRADSSVNDDKLIPCARLRCFNAGSVDGTRGRSQRAAARKSLREESDEDYDERELVREAQALACDSDAGTSISVKKKSVVKNRKKATDTPVKRKLEPKASSSALNSTPKLDTKGRSKVEDSMPKSVSNTSEVTELPTSMDRSTTEAGPVGDIDMDPPPVLEDQNLSKSSADTEQKQQQKKPRKPRKSAGPDGAKYIPPKDDDVLSDISMEDERPKRKKPRRRKSTAVNEDTKT</sequence>
<feature type="compositionally biased region" description="Basic and acidic residues" evidence="1">
    <location>
        <begin position="319"/>
        <end position="331"/>
    </location>
</feature>
<evidence type="ECO:0000313" key="2">
    <source>
        <dbReference type="EMBL" id="PAV21388.1"/>
    </source>
</evidence>
<feature type="compositionally biased region" description="Basic and acidic residues" evidence="1">
    <location>
        <begin position="294"/>
        <end position="306"/>
    </location>
</feature>
<dbReference type="AlphaFoldDB" id="A0A286UP81"/>